<comment type="function">
    <text evidence="2">Binds to DNA and alters its conformation. May be involved in regulation of gene expression, nucleoid organization and DNA protection.</text>
</comment>
<evidence type="ECO:0000256" key="4">
    <source>
        <dbReference type="SAM" id="MobiDB-lite"/>
    </source>
</evidence>
<keyword evidence="2" id="KW-0963">Cytoplasm</keyword>
<evidence type="ECO:0000256" key="3">
    <source>
        <dbReference type="SAM" id="Coils"/>
    </source>
</evidence>
<evidence type="ECO:0000313" key="5">
    <source>
        <dbReference type="EMBL" id="KJE19914.1"/>
    </source>
</evidence>
<dbReference type="OrthoDB" id="9809370at2"/>
<reference evidence="5 6" key="2">
    <citation type="journal article" date="2016" name="Genome Announc.">
        <title>Permanent Draft Genome Sequences for Two Variants of Frankia sp. Strain CpI1, the First Frankia Strain Isolated from Root Nodules of Comptonia peregrina.</title>
        <authorList>
            <person name="Oshone R."/>
            <person name="Hurst S.G.IV."/>
            <person name="Abebe-Akele F."/>
            <person name="Simpson S."/>
            <person name="Morris K."/>
            <person name="Thomas W.K."/>
            <person name="Tisa L.S."/>
        </authorList>
    </citation>
    <scope>NUCLEOTIDE SEQUENCE [LARGE SCALE GENOMIC DNA]</scope>
    <source>
        <strain evidence="6">CpI1-S</strain>
    </source>
</reference>
<dbReference type="Proteomes" id="UP000032545">
    <property type="component" value="Unassembled WGS sequence"/>
</dbReference>
<name>A0A0D8B7K8_9ACTN</name>
<dbReference type="NCBIfam" id="TIGR00103">
    <property type="entry name" value="DNA_YbaB_EbfC"/>
    <property type="match status" value="1"/>
</dbReference>
<dbReference type="GO" id="GO:0043590">
    <property type="term" value="C:bacterial nucleoid"/>
    <property type="evidence" value="ECO:0007669"/>
    <property type="project" value="UniProtKB-UniRule"/>
</dbReference>
<dbReference type="AlphaFoldDB" id="A0A0D8B7K8"/>
<dbReference type="GO" id="GO:0005829">
    <property type="term" value="C:cytosol"/>
    <property type="evidence" value="ECO:0007669"/>
    <property type="project" value="TreeGrafter"/>
</dbReference>
<dbReference type="GO" id="GO:0003677">
    <property type="term" value="F:DNA binding"/>
    <property type="evidence" value="ECO:0007669"/>
    <property type="project" value="UniProtKB-UniRule"/>
</dbReference>
<dbReference type="InterPro" id="IPR004401">
    <property type="entry name" value="YbaB/EbfC"/>
</dbReference>
<feature type="coiled-coil region" evidence="3">
    <location>
        <begin position="26"/>
        <end position="53"/>
    </location>
</feature>
<comment type="subcellular location">
    <subcellularLocation>
        <location evidence="2">Cytoplasm</location>
        <location evidence="2">Nucleoid</location>
    </subcellularLocation>
</comment>
<comment type="caution">
    <text evidence="5">The sequence shown here is derived from an EMBL/GenBank/DDBJ whole genome shotgun (WGS) entry which is preliminary data.</text>
</comment>
<comment type="subunit">
    <text evidence="2">Homodimer.</text>
</comment>
<accession>A0A0D8B7K8</accession>
<reference evidence="6" key="1">
    <citation type="submission" date="2015-02" db="EMBL/GenBank/DDBJ databases">
        <title>Draft Genome of Frankia sp. CpI1-S.</title>
        <authorList>
            <person name="Oshone R.T."/>
            <person name="Ngom M."/>
            <person name="Ghodhbane-Gtari F."/>
            <person name="Gtari M."/>
            <person name="Morris K."/>
            <person name="Thomas K."/>
            <person name="Sen A."/>
            <person name="Tisa L.S."/>
        </authorList>
    </citation>
    <scope>NUCLEOTIDE SEQUENCE [LARGE SCALE GENOMIC DNA]</scope>
    <source>
        <strain evidence="6">CpI1-S</strain>
    </source>
</reference>
<evidence type="ECO:0000313" key="6">
    <source>
        <dbReference type="Proteomes" id="UP000032545"/>
    </source>
</evidence>
<gene>
    <name evidence="5" type="ORF">FF36_05809</name>
</gene>
<evidence type="ECO:0000256" key="1">
    <source>
        <dbReference type="ARBA" id="ARBA00023125"/>
    </source>
</evidence>
<dbReference type="PANTHER" id="PTHR33449:SF1">
    <property type="entry name" value="NUCLEOID-ASSOCIATED PROTEIN YBAB"/>
    <property type="match status" value="1"/>
</dbReference>
<evidence type="ECO:0000256" key="2">
    <source>
        <dbReference type="HAMAP-Rule" id="MF_00274"/>
    </source>
</evidence>
<feature type="compositionally biased region" description="Gly residues" evidence="4">
    <location>
        <begin position="12"/>
        <end position="23"/>
    </location>
</feature>
<dbReference type="Pfam" id="PF02575">
    <property type="entry name" value="YbaB_DNA_bd"/>
    <property type="match status" value="1"/>
</dbReference>
<comment type="similarity">
    <text evidence="2">Belongs to the YbaB/EbfC family.</text>
</comment>
<dbReference type="EMBL" id="JYFN01000079">
    <property type="protein sequence ID" value="KJE19914.1"/>
    <property type="molecule type" value="Genomic_DNA"/>
</dbReference>
<dbReference type="PANTHER" id="PTHR33449">
    <property type="entry name" value="NUCLEOID-ASSOCIATED PROTEIN YBAB"/>
    <property type="match status" value="1"/>
</dbReference>
<feature type="region of interest" description="Disordered" evidence="4">
    <location>
        <begin position="1"/>
        <end position="23"/>
    </location>
</feature>
<keyword evidence="3" id="KW-0175">Coiled coil</keyword>
<dbReference type="PATRIC" id="fig|1502723.3.peg.6437"/>
<dbReference type="RefSeq" id="WP_044888242.1">
    <property type="nucleotide sequence ID" value="NZ_JYFN01000079.1"/>
</dbReference>
<keyword evidence="1 2" id="KW-0238">DNA-binding</keyword>
<dbReference type="InterPro" id="IPR036894">
    <property type="entry name" value="YbaB-like_sf"/>
</dbReference>
<sequence>MSNSQTSAGDGTPAGGGLPAGGGAHLGQILQQAQKMQAALLSAQEELASARVDGTAGGGLVRATVNGGGELVDLTISPEAVDPEDTETLADLILAAVRDATTNAHRLAAERMGSLTGGLGASGLGAGGLGGAAAAGGAGGALGGLGDLGGLLAGGGAVPRGPGRPGLG</sequence>
<keyword evidence="6" id="KW-1185">Reference proteome</keyword>
<dbReference type="HAMAP" id="MF_00274">
    <property type="entry name" value="DNA_YbaB_EbfC"/>
    <property type="match status" value="1"/>
</dbReference>
<dbReference type="SUPFAM" id="SSF82607">
    <property type="entry name" value="YbaB-like"/>
    <property type="match status" value="1"/>
</dbReference>
<organism evidence="5 6">
    <name type="scientific">Frankia torreyi</name>
    <dbReference type="NCBI Taxonomy" id="1856"/>
    <lineage>
        <taxon>Bacteria</taxon>
        <taxon>Bacillati</taxon>
        <taxon>Actinomycetota</taxon>
        <taxon>Actinomycetes</taxon>
        <taxon>Frankiales</taxon>
        <taxon>Frankiaceae</taxon>
        <taxon>Frankia</taxon>
    </lineage>
</organism>
<dbReference type="Gene3D" id="3.30.1310.10">
    <property type="entry name" value="Nucleoid-associated protein YbaB-like domain"/>
    <property type="match status" value="1"/>
</dbReference>
<proteinExistence type="inferred from homology"/>
<protein>
    <recommendedName>
        <fullName evidence="2">Nucleoid-associated protein FF36_05809</fullName>
    </recommendedName>
</protein>